<dbReference type="EC" id="2.7.7.6" evidence="5"/>
<gene>
    <name evidence="5" type="primary">rpoY</name>
    <name evidence="6" type="ORF">AWM75_07250</name>
</gene>
<dbReference type="STRING" id="128944.AWM75_07250"/>
<protein>
    <recommendedName>
        <fullName evidence="5">DNA-directed RNA polymerase subunit epsilon</fullName>
        <shortName evidence="5">RNAP epsilon subunit</shortName>
        <ecNumber evidence="5">2.7.7.6</ecNumber>
    </recommendedName>
    <alternativeName>
        <fullName evidence="5">RNA polymerase epsilon subunit</fullName>
    </alternativeName>
    <alternativeName>
        <fullName evidence="5">Transcriptase subunit epsilon</fullName>
    </alternativeName>
</protein>
<dbReference type="GO" id="GO:0003899">
    <property type="term" value="F:DNA-directed RNA polymerase activity"/>
    <property type="evidence" value="ECO:0007669"/>
    <property type="project" value="UniProtKB-UniRule"/>
</dbReference>
<evidence type="ECO:0000313" key="7">
    <source>
        <dbReference type="Proteomes" id="UP000062260"/>
    </source>
</evidence>
<evidence type="ECO:0000256" key="4">
    <source>
        <dbReference type="ARBA" id="ARBA00023163"/>
    </source>
</evidence>
<keyword evidence="4 5" id="KW-0804">Transcription</keyword>
<keyword evidence="2 5" id="KW-0808">Transferase</keyword>
<sequence length="72" mass="8743">MIFKVTYQESKVEVPRREATQTLYMEAESEREVRQAIEQNTPYNVEYIQILEGDHLAYEQSREYYQLTEFDN</sequence>
<dbReference type="GO" id="GO:0003677">
    <property type="term" value="F:DNA binding"/>
    <property type="evidence" value="ECO:0007669"/>
    <property type="project" value="UniProtKB-UniRule"/>
</dbReference>
<name>A0A109RHF1_9LACT</name>
<keyword evidence="3 5" id="KW-0548">Nucleotidyltransferase</keyword>
<evidence type="ECO:0000256" key="5">
    <source>
        <dbReference type="HAMAP-Rule" id="MF_01553"/>
    </source>
</evidence>
<dbReference type="EMBL" id="CP014163">
    <property type="protein sequence ID" value="AMB99771.1"/>
    <property type="molecule type" value="Genomic_DNA"/>
</dbReference>
<comment type="subunit">
    <text evidence="5">RNAP is composed of a core of 2 alpha, a beta and a beta' subunit. The core is associated with a delta subunit, and at least one of epsilon or omega. When a sigma factor is associated with the core the holoenzyme is formed, which can initiate transcription.</text>
</comment>
<accession>A0A109RHF1</accession>
<dbReference type="KEGG" id="auh:AWM75_07250"/>
<dbReference type="GO" id="GO:0000428">
    <property type="term" value="C:DNA-directed RNA polymerase complex"/>
    <property type="evidence" value="ECO:0007669"/>
    <property type="project" value="UniProtKB-KW"/>
</dbReference>
<dbReference type="OrthoDB" id="2147503at2"/>
<dbReference type="GO" id="GO:0006351">
    <property type="term" value="P:DNA-templated transcription"/>
    <property type="evidence" value="ECO:0007669"/>
    <property type="project" value="UniProtKB-UniRule"/>
</dbReference>
<reference evidence="7" key="2">
    <citation type="submission" date="2016-01" db="EMBL/GenBank/DDBJ databases">
        <title>Six Aerococcus type strain genome sequencing and assembly using PacBio and Illumina Hiseq.</title>
        <authorList>
            <person name="Carkaci D."/>
            <person name="Dargis R."/>
            <person name="Nielsen X.C."/>
            <person name="Skovgaard O."/>
            <person name="Fuursted K."/>
            <person name="Christensen J.J."/>
        </authorList>
    </citation>
    <scope>NUCLEOTIDE SEQUENCE [LARGE SCALE GENOMIC DNA]</scope>
    <source>
        <strain evidence="7">CCUG42038B</strain>
    </source>
</reference>
<dbReference type="RefSeq" id="WP_067980178.1">
    <property type="nucleotide sequence ID" value="NZ_CP014163.1"/>
</dbReference>
<evidence type="ECO:0000256" key="3">
    <source>
        <dbReference type="ARBA" id="ARBA00022695"/>
    </source>
</evidence>
<dbReference type="Proteomes" id="UP000062260">
    <property type="component" value="Chromosome"/>
</dbReference>
<keyword evidence="7" id="KW-1185">Reference proteome</keyword>
<comment type="catalytic activity">
    <reaction evidence="5">
        <text>RNA(n) + a ribonucleoside 5'-triphosphate = RNA(n+1) + diphosphate</text>
        <dbReference type="Rhea" id="RHEA:21248"/>
        <dbReference type="Rhea" id="RHEA-COMP:14527"/>
        <dbReference type="Rhea" id="RHEA-COMP:17342"/>
        <dbReference type="ChEBI" id="CHEBI:33019"/>
        <dbReference type="ChEBI" id="CHEBI:61557"/>
        <dbReference type="ChEBI" id="CHEBI:140395"/>
        <dbReference type="EC" id="2.7.7.6"/>
    </reaction>
</comment>
<proteinExistence type="inferred from homology"/>
<dbReference type="Gene3D" id="3.10.20.730">
    <property type="entry name" value="RNAP, epsilon subunit-like"/>
    <property type="match status" value="1"/>
</dbReference>
<dbReference type="InterPro" id="IPR009907">
    <property type="entry name" value="RpoY"/>
</dbReference>
<evidence type="ECO:0000256" key="1">
    <source>
        <dbReference type="ARBA" id="ARBA00022478"/>
    </source>
</evidence>
<organism evidence="6 7">
    <name type="scientific">Aerococcus urinaehominis</name>
    <dbReference type="NCBI Taxonomy" id="128944"/>
    <lineage>
        <taxon>Bacteria</taxon>
        <taxon>Bacillati</taxon>
        <taxon>Bacillota</taxon>
        <taxon>Bacilli</taxon>
        <taxon>Lactobacillales</taxon>
        <taxon>Aerococcaceae</taxon>
        <taxon>Aerococcus</taxon>
    </lineage>
</organism>
<dbReference type="Pfam" id="PF07288">
    <property type="entry name" value="RpoY"/>
    <property type="match status" value="1"/>
</dbReference>
<comment type="similarity">
    <text evidence="5">Belongs to the RNA polymerase subunit epsilon family.</text>
</comment>
<evidence type="ECO:0000313" key="6">
    <source>
        <dbReference type="EMBL" id="AMB99771.1"/>
    </source>
</evidence>
<comment type="function">
    <text evidence="5">A non-essential component of RNA polymerase (RNAP).</text>
</comment>
<dbReference type="NCBIfam" id="NF010188">
    <property type="entry name" value="PRK13667.1"/>
    <property type="match status" value="1"/>
</dbReference>
<evidence type="ECO:0000256" key="2">
    <source>
        <dbReference type="ARBA" id="ARBA00022679"/>
    </source>
</evidence>
<dbReference type="AlphaFoldDB" id="A0A109RHF1"/>
<keyword evidence="1 5" id="KW-0240">DNA-directed RNA polymerase</keyword>
<reference evidence="6 7" key="1">
    <citation type="journal article" date="2016" name="Genome Announc.">
        <title>Complete Genome Sequences of Aerococcus christensenii CCUG 28831T, Aerococcus sanguinicola CCUG 43001T, Aerococcus urinae CCUG 36881T, Aerococcus urinaeequi CCUG 28094T, Aerococcus urinaehominis CCUG 42038 BT, and Aerococcus viridans CCUG 4311T.</title>
        <authorList>
            <person name="Carkaci D."/>
            <person name="Dargis R."/>
            <person name="Nielsen X.C."/>
            <person name="Skovgaard O."/>
            <person name="Fuursted K."/>
            <person name="Christensen J.J."/>
        </authorList>
    </citation>
    <scope>NUCLEOTIDE SEQUENCE [LARGE SCALE GENOMIC DNA]</scope>
    <source>
        <strain evidence="6 7">CCUG42038B</strain>
    </source>
</reference>
<dbReference type="HAMAP" id="MF_01553">
    <property type="entry name" value="RNApol_bact_RpoY"/>
    <property type="match status" value="1"/>
</dbReference>